<dbReference type="InterPro" id="IPR015943">
    <property type="entry name" value="WD40/YVTN_repeat-like_dom_sf"/>
</dbReference>
<dbReference type="Pfam" id="PF09070">
    <property type="entry name" value="PFU"/>
    <property type="match status" value="1"/>
</dbReference>
<dbReference type="PROSITE" id="PS51394">
    <property type="entry name" value="PFU"/>
    <property type="match status" value="1"/>
</dbReference>
<keyword evidence="3 5" id="KW-0853">WD repeat</keyword>
<dbReference type="InterPro" id="IPR015155">
    <property type="entry name" value="PFU"/>
</dbReference>
<dbReference type="InterPro" id="IPR013535">
    <property type="entry name" value="PUL_dom"/>
</dbReference>
<evidence type="ECO:0000313" key="8">
    <source>
        <dbReference type="EMBL" id="CAH2351010.1"/>
    </source>
</evidence>
<dbReference type="PANTHER" id="PTHR19849">
    <property type="entry name" value="PHOSPHOLIPASE A-2-ACTIVATING PROTEIN"/>
    <property type="match status" value="1"/>
</dbReference>
<dbReference type="Pfam" id="PF08324">
    <property type="entry name" value="PUL"/>
    <property type="match status" value="1"/>
</dbReference>
<dbReference type="OrthoDB" id="10265988at2759"/>
<dbReference type="PROSITE" id="PS51396">
    <property type="entry name" value="PUL"/>
    <property type="match status" value="1"/>
</dbReference>
<dbReference type="EMBL" id="CAKXYY010000002">
    <property type="protein sequence ID" value="CAH2351010.1"/>
    <property type="molecule type" value="Genomic_DNA"/>
</dbReference>
<dbReference type="InterPro" id="IPR011989">
    <property type="entry name" value="ARM-like"/>
</dbReference>
<dbReference type="SMART" id="SM00320">
    <property type="entry name" value="WD40"/>
    <property type="match status" value="7"/>
</dbReference>
<dbReference type="GO" id="GO:0005737">
    <property type="term" value="C:cytoplasm"/>
    <property type="evidence" value="ECO:0007669"/>
    <property type="project" value="UniProtKB-SubCell"/>
</dbReference>
<dbReference type="GO" id="GO:0043130">
    <property type="term" value="F:ubiquitin binding"/>
    <property type="evidence" value="ECO:0007669"/>
    <property type="project" value="TreeGrafter"/>
</dbReference>
<evidence type="ECO:0000313" key="9">
    <source>
        <dbReference type="Proteomes" id="UP000837801"/>
    </source>
</evidence>
<evidence type="ECO:0000259" key="7">
    <source>
        <dbReference type="PROSITE" id="PS51396"/>
    </source>
</evidence>
<comment type="subcellular location">
    <subcellularLocation>
        <location evidence="1">Cytoplasm</location>
    </subcellularLocation>
</comment>
<feature type="repeat" description="WD" evidence="5">
    <location>
        <begin position="184"/>
        <end position="225"/>
    </location>
</feature>
<dbReference type="InterPro" id="IPR001680">
    <property type="entry name" value="WD40_rpt"/>
</dbReference>
<keyword evidence="2" id="KW-0963">Cytoplasm</keyword>
<dbReference type="PANTHER" id="PTHR19849:SF0">
    <property type="entry name" value="PHOSPHOLIPASE A-2-ACTIVATING PROTEIN"/>
    <property type="match status" value="1"/>
</dbReference>
<dbReference type="PROSITE" id="PS00678">
    <property type="entry name" value="WD_REPEATS_1"/>
    <property type="match status" value="1"/>
</dbReference>
<keyword evidence="4" id="KW-0677">Repeat</keyword>
<dbReference type="PRINTS" id="PR00320">
    <property type="entry name" value="GPROTEINBRPT"/>
</dbReference>
<feature type="domain" description="PUL" evidence="7">
    <location>
        <begin position="492"/>
        <end position="787"/>
    </location>
</feature>
<dbReference type="InterPro" id="IPR038122">
    <property type="entry name" value="PFU_sf"/>
</dbReference>
<dbReference type="Pfam" id="PF00400">
    <property type="entry name" value="WD40"/>
    <property type="match status" value="6"/>
</dbReference>
<evidence type="ECO:0000256" key="3">
    <source>
        <dbReference type="ARBA" id="ARBA00022574"/>
    </source>
</evidence>
<dbReference type="GO" id="GO:0005634">
    <property type="term" value="C:nucleus"/>
    <property type="evidence" value="ECO:0007669"/>
    <property type="project" value="TreeGrafter"/>
</dbReference>
<dbReference type="PROSITE" id="PS50082">
    <property type="entry name" value="WD_REPEATS_2"/>
    <property type="match status" value="5"/>
</dbReference>
<dbReference type="GO" id="GO:0043161">
    <property type="term" value="P:proteasome-mediated ubiquitin-dependent protein catabolic process"/>
    <property type="evidence" value="ECO:0007669"/>
    <property type="project" value="TreeGrafter"/>
</dbReference>
<dbReference type="GO" id="GO:0010992">
    <property type="term" value="P:ubiquitin recycling"/>
    <property type="evidence" value="ECO:0007669"/>
    <property type="project" value="TreeGrafter"/>
</dbReference>
<dbReference type="AlphaFoldDB" id="A0A9P0QLT5"/>
<feature type="repeat" description="WD" evidence="5">
    <location>
        <begin position="101"/>
        <end position="143"/>
    </location>
</feature>
<dbReference type="PROSITE" id="PS50294">
    <property type="entry name" value="WD_REPEATS_REGION"/>
    <property type="match status" value="3"/>
</dbReference>
<comment type="caution">
    <text evidence="8">The sequence shown here is derived from an EMBL/GenBank/DDBJ whole genome shotgun (WGS) entry which is preliminary data.</text>
</comment>
<sequence>MYKLSGSLSGHEQDIKAIAKVNDVTIVSASRDSTVRSWSKPYENLPWSSAIESSIVYQAENRQFLNSLAVLPQSKLIASGGIDGIINITEEFSSTPVKVLVDGHTKNVCSLNVLPDDESLLLSSSWDCTSIVWDLNTNSKKYVLSGHKASVWDAIFIDSENYLTGSADGTIRRWRGESQVGEFVGGHTDVIRKLLLLPGGKQFASCSNDGNIVIWDLATKNVVKKFISAHDSFIYDLALLPNGNLVSSGEDRTVRVWSLESGSAIQAITLPCISVWCVDTLSNGDIVCGGSDNKIRVFTTTSERIADKAELQQFSDSVESSSIPEQSMDNLKKTDIPLKSVALQKQGKAEGSTVMVKSDETGVIEAHQWSGGEWVKIGDVVGGGGSGGRAKVEYLGAEYDYVFDVDIEDGKPPLKLPFNLNDNPYEAATKFLSVNELPSSYTNDVVNFIMQNTQGVELGGEPTKRYDDPYSDAYARNQKKKNATESTNKSLKLIPQKESIYFTDFKSNILVKGLIKFNNEVQESDTALTHKLTPSEIAEVEASITSPDFNSKQALNIITLILPKVFQWPSQTSQLIGYDLLRVSVRKVTTVDILQSLDGAQIIASAIKRGLGAIKPEQGYIPLFMMILKVLNNLIGTTLFYQLYFTSSDDSGAKLEYSDDFKQVLNKINEIARSFSSFDDHKQYANTMLALSTFIYNLSILHLTNSGLAGNEKAAEPIVEFSNEVGDLCVEASSEAAYRMVIGYSNLKFAGVIWEENAEWLNICRILYIDSVQEKRFVELYEDVKQLWARE</sequence>
<evidence type="ECO:0000256" key="5">
    <source>
        <dbReference type="PROSITE-ProRule" id="PRU00221"/>
    </source>
</evidence>
<evidence type="ECO:0000256" key="4">
    <source>
        <dbReference type="ARBA" id="ARBA00022737"/>
    </source>
</evidence>
<dbReference type="InterPro" id="IPR020472">
    <property type="entry name" value="WD40_PAC1"/>
</dbReference>
<feature type="repeat" description="WD" evidence="5">
    <location>
        <begin position="144"/>
        <end position="174"/>
    </location>
</feature>
<dbReference type="Proteomes" id="UP000837801">
    <property type="component" value="Unassembled WGS sequence"/>
</dbReference>
<feature type="repeat" description="WD" evidence="5">
    <location>
        <begin position="227"/>
        <end position="267"/>
    </location>
</feature>
<evidence type="ECO:0000259" key="6">
    <source>
        <dbReference type="PROSITE" id="PS51394"/>
    </source>
</evidence>
<proteinExistence type="predicted"/>
<gene>
    <name evidence="8" type="ORF">CLIB1423_02S10220</name>
</gene>
<dbReference type="InterPro" id="IPR019775">
    <property type="entry name" value="WD40_repeat_CS"/>
</dbReference>
<keyword evidence="9" id="KW-1185">Reference proteome</keyword>
<accession>A0A9P0QLT5</accession>
<evidence type="ECO:0000256" key="2">
    <source>
        <dbReference type="ARBA" id="ARBA00022490"/>
    </source>
</evidence>
<evidence type="ECO:0000256" key="1">
    <source>
        <dbReference type="ARBA" id="ARBA00004496"/>
    </source>
</evidence>
<reference evidence="8" key="1">
    <citation type="submission" date="2022-03" db="EMBL/GenBank/DDBJ databases">
        <authorList>
            <person name="Legras J.-L."/>
            <person name="Devillers H."/>
            <person name="Grondin C."/>
        </authorList>
    </citation>
    <scope>NUCLEOTIDE SEQUENCE</scope>
    <source>
        <strain evidence="8">CLIB 1423</strain>
    </source>
</reference>
<name>A0A9P0QLT5_9ASCO</name>
<dbReference type="InterPro" id="IPR036322">
    <property type="entry name" value="WD40_repeat_dom_sf"/>
</dbReference>
<dbReference type="CDD" id="cd00200">
    <property type="entry name" value="WD40"/>
    <property type="match status" value="1"/>
</dbReference>
<protein>
    <submittedName>
        <fullName evidence="8">Protein Doa1p</fullName>
    </submittedName>
</protein>
<dbReference type="Gene3D" id="1.25.10.10">
    <property type="entry name" value="Leucine-rich Repeat Variant"/>
    <property type="match status" value="1"/>
</dbReference>
<dbReference type="Gene3D" id="2.130.10.10">
    <property type="entry name" value="YVTN repeat-like/Quinoprotein amine dehydrogenase"/>
    <property type="match status" value="1"/>
</dbReference>
<dbReference type="SUPFAM" id="SSF50978">
    <property type="entry name" value="WD40 repeat-like"/>
    <property type="match status" value="1"/>
</dbReference>
<feature type="domain" description="PFU" evidence="6">
    <location>
        <begin position="366"/>
        <end position="463"/>
    </location>
</feature>
<organism evidence="8 9">
    <name type="scientific">[Candida] railenensis</name>
    <dbReference type="NCBI Taxonomy" id="45579"/>
    <lineage>
        <taxon>Eukaryota</taxon>
        <taxon>Fungi</taxon>
        <taxon>Dikarya</taxon>
        <taxon>Ascomycota</taxon>
        <taxon>Saccharomycotina</taxon>
        <taxon>Pichiomycetes</taxon>
        <taxon>Debaryomycetaceae</taxon>
        <taxon>Kurtzmaniella</taxon>
    </lineage>
</organism>
<dbReference type="Gene3D" id="3.10.20.870">
    <property type="entry name" value="PFU (PLAA family ubiquitin binding), C-terminal domain"/>
    <property type="match status" value="1"/>
</dbReference>
<feature type="repeat" description="WD" evidence="5">
    <location>
        <begin position="8"/>
        <end position="39"/>
    </location>
</feature>